<proteinExistence type="predicted"/>
<feature type="non-terminal residue" evidence="2">
    <location>
        <position position="66"/>
    </location>
</feature>
<dbReference type="EMBL" id="HAEB01015863">
    <property type="protein sequence ID" value="SBQ62390.1"/>
    <property type="molecule type" value="Transcribed_RNA"/>
</dbReference>
<organism evidence="2">
    <name type="scientific">Nothobranchius korthausae</name>
    <dbReference type="NCBI Taxonomy" id="1143690"/>
    <lineage>
        <taxon>Eukaryota</taxon>
        <taxon>Metazoa</taxon>
        <taxon>Chordata</taxon>
        <taxon>Craniata</taxon>
        <taxon>Vertebrata</taxon>
        <taxon>Euteleostomi</taxon>
        <taxon>Actinopterygii</taxon>
        <taxon>Neopterygii</taxon>
        <taxon>Teleostei</taxon>
        <taxon>Neoteleostei</taxon>
        <taxon>Acanthomorphata</taxon>
        <taxon>Ovalentaria</taxon>
        <taxon>Atherinomorphae</taxon>
        <taxon>Cyprinodontiformes</taxon>
        <taxon>Nothobranchiidae</taxon>
        <taxon>Nothobranchius</taxon>
    </lineage>
</organism>
<reference evidence="2" key="2">
    <citation type="submission" date="2016-06" db="EMBL/GenBank/DDBJ databases">
        <title>The genome of a short-lived fish provides insights into sex chromosome evolution and the genetic control of aging.</title>
        <authorList>
            <person name="Reichwald K."/>
            <person name="Felder M."/>
            <person name="Petzold A."/>
            <person name="Koch P."/>
            <person name="Groth M."/>
            <person name="Platzer M."/>
        </authorList>
    </citation>
    <scope>NUCLEOTIDE SEQUENCE</scope>
    <source>
        <tissue evidence="2">Brain</tissue>
    </source>
</reference>
<protein>
    <submittedName>
        <fullName evidence="2">Uncharacterized protein</fullName>
    </submittedName>
</protein>
<name>A0A1A8FSM4_9TELE</name>
<evidence type="ECO:0000256" key="1">
    <source>
        <dbReference type="SAM" id="SignalP"/>
    </source>
</evidence>
<accession>A0A1A8FSM4</accession>
<feature type="non-terminal residue" evidence="2">
    <location>
        <position position="1"/>
    </location>
</feature>
<evidence type="ECO:0000313" key="2">
    <source>
        <dbReference type="EMBL" id="SBQ62390.1"/>
    </source>
</evidence>
<sequence>SINLFLTFAALQILLNSLLRLHGNDACDTCRNFLILTSALGNILQLEAEILQNQNQLVYFCSCVMQ</sequence>
<feature type="chain" id="PRO_5008370199" evidence="1">
    <location>
        <begin position="27"/>
        <end position="66"/>
    </location>
</feature>
<feature type="signal peptide" evidence="1">
    <location>
        <begin position="1"/>
        <end position="26"/>
    </location>
</feature>
<dbReference type="AlphaFoldDB" id="A0A1A8FSM4"/>
<gene>
    <name evidence="2" type="primary">Nfu_g_1_018912</name>
</gene>
<reference evidence="2" key="1">
    <citation type="submission" date="2016-05" db="EMBL/GenBank/DDBJ databases">
        <authorList>
            <person name="Lavstsen T."/>
            <person name="Jespersen J.S."/>
        </authorList>
    </citation>
    <scope>NUCLEOTIDE SEQUENCE</scope>
    <source>
        <tissue evidence="2">Brain</tissue>
    </source>
</reference>
<keyword evidence="1" id="KW-0732">Signal</keyword>